<dbReference type="OrthoDB" id="9791872at2"/>
<dbReference type="KEGG" id="palw:PSAL_015100"/>
<evidence type="ECO:0000259" key="1">
    <source>
        <dbReference type="Pfam" id="PF01970"/>
    </source>
</evidence>
<evidence type="ECO:0000313" key="3">
    <source>
        <dbReference type="Proteomes" id="UP000283786"/>
    </source>
</evidence>
<name>A0A418SHN9_9RHOB</name>
<dbReference type="Pfam" id="PF01970">
    <property type="entry name" value="TctA"/>
    <property type="match status" value="1"/>
</dbReference>
<keyword evidence="3" id="KW-1185">Reference proteome</keyword>
<dbReference type="InterPro" id="IPR002823">
    <property type="entry name" value="DUF112_TM"/>
</dbReference>
<evidence type="ECO:0000313" key="2">
    <source>
        <dbReference type="EMBL" id="QPM90275.1"/>
    </source>
</evidence>
<protein>
    <recommendedName>
        <fullName evidence="1">DUF112 domain-containing protein</fullName>
    </recommendedName>
</protein>
<dbReference type="PANTHER" id="PTHR35342:SF5">
    <property type="entry name" value="TRICARBOXYLIC TRANSPORT PROTEIN"/>
    <property type="match status" value="1"/>
</dbReference>
<dbReference type="RefSeq" id="WP_119838800.1">
    <property type="nucleotide sequence ID" value="NZ_CP060436.1"/>
</dbReference>
<accession>A0A418SHN9</accession>
<dbReference type="EMBL" id="CP060436">
    <property type="protein sequence ID" value="QPM90275.1"/>
    <property type="molecule type" value="Genomic_DNA"/>
</dbReference>
<dbReference type="PANTHER" id="PTHR35342">
    <property type="entry name" value="TRICARBOXYLIC TRANSPORT PROTEIN"/>
    <property type="match status" value="1"/>
</dbReference>
<proteinExistence type="predicted"/>
<reference evidence="2 3" key="1">
    <citation type="submission" date="2020-08" db="EMBL/GenBank/DDBJ databases">
        <title>Genome sequence of Rhodobacteraceae bacterium Lw-13e.</title>
        <authorList>
            <person name="Poehlein A."/>
            <person name="Wolter L."/>
            <person name="Daniel R."/>
            <person name="Brinkhoff T."/>
        </authorList>
    </citation>
    <scope>NUCLEOTIDE SEQUENCE [LARGE SCALE GENOMIC DNA]</scope>
    <source>
        <strain evidence="2 3">Lw-13e</strain>
    </source>
</reference>
<dbReference type="AlphaFoldDB" id="A0A418SHN9"/>
<organism evidence="2 3">
    <name type="scientific">Pseudooceanicola algae</name>
    <dbReference type="NCBI Taxonomy" id="1537215"/>
    <lineage>
        <taxon>Bacteria</taxon>
        <taxon>Pseudomonadati</taxon>
        <taxon>Pseudomonadota</taxon>
        <taxon>Alphaproteobacteria</taxon>
        <taxon>Rhodobacterales</taxon>
        <taxon>Paracoccaceae</taxon>
        <taxon>Pseudooceanicola</taxon>
    </lineage>
</organism>
<gene>
    <name evidence="2" type="ORF">PSAL_015100</name>
</gene>
<feature type="domain" description="DUF112" evidence="1">
    <location>
        <begin position="18"/>
        <end position="435"/>
    </location>
</feature>
<sequence length="493" mass="51657">MDMLLSGIGMLMHLDVMIALLIGSVGGVIIGAIPGVGPAVAIAILLPATFSLPPLVGLVMLLGIYGSSMFGGSLPAILINTPGTAVNALTTYDGHPMTKRGEALKALGLAYGASFVSGILSILALILLSPVLARIAPMFGSKEIFLAALMGLVLVVIAHRGQTLAAGMLAGLGIFIGTIGLEPLKYTQRYTFGQDWLGSGFELIVVVLGLFALSQAFSLLTEPETAPEAAPIKGSMARAMTKVLGYKRVAAVGTGFGVLMGMVPGVGEFTAQFLSYTYAQKTSRTPEAFGKGSAEGLVASEAANNAVPAAAMIPLLALGIPGEALTAMMLSVFYVHNVIPGPQLFQGQLDFVYALYVAMILLNVIVVLFMIVSSNLLLRIIRIPTRFLGVMILTLSFVGVYSLRNSVVDCAVAAGFGWFGLILKRQNLPAVPIILGLVLGGIMETKFRPAMTRVEVLADFFTRPVAAILGLAILCLVIGHFAALYREKEAGRT</sequence>
<dbReference type="Proteomes" id="UP000283786">
    <property type="component" value="Chromosome"/>
</dbReference>